<name>A0A7J7ILL3_9RHOD</name>
<keyword evidence="4" id="KW-1133">Transmembrane helix</keyword>
<proteinExistence type="inferred from homology"/>
<dbReference type="Gene3D" id="1.20.58.70">
    <property type="match status" value="1"/>
</dbReference>
<feature type="transmembrane region" description="Helical" evidence="4">
    <location>
        <begin position="310"/>
        <end position="330"/>
    </location>
</feature>
<dbReference type="AlphaFoldDB" id="A0A7J7ILL3"/>
<dbReference type="GO" id="GO:0048278">
    <property type="term" value="P:vesicle docking"/>
    <property type="evidence" value="ECO:0007669"/>
    <property type="project" value="TreeGrafter"/>
</dbReference>
<evidence type="ECO:0000313" key="7">
    <source>
        <dbReference type="Proteomes" id="UP000530660"/>
    </source>
</evidence>
<dbReference type="GO" id="GO:0031201">
    <property type="term" value="C:SNARE complex"/>
    <property type="evidence" value="ECO:0007669"/>
    <property type="project" value="TreeGrafter"/>
</dbReference>
<evidence type="ECO:0000256" key="2">
    <source>
        <dbReference type="SAM" id="Coils"/>
    </source>
</evidence>
<dbReference type="GO" id="GO:0006886">
    <property type="term" value="P:intracellular protein transport"/>
    <property type="evidence" value="ECO:0007669"/>
    <property type="project" value="TreeGrafter"/>
</dbReference>
<evidence type="ECO:0000256" key="4">
    <source>
        <dbReference type="SAM" id="Phobius"/>
    </source>
</evidence>
<dbReference type="PROSITE" id="PS50192">
    <property type="entry name" value="T_SNARE"/>
    <property type="match status" value="1"/>
</dbReference>
<evidence type="ECO:0000313" key="6">
    <source>
        <dbReference type="EMBL" id="KAF6003938.1"/>
    </source>
</evidence>
<keyword evidence="4" id="KW-0472">Membrane</keyword>
<evidence type="ECO:0000256" key="3">
    <source>
        <dbReference type="SAM" id="MobiDB-lite"/>
    </source>
</evidence>
<comment type="caution">
    <text evidence="6">The sequence shown here is derived from an EMBL/GenBank/DDBJ whole genome shotgun (WGS) entry which is preliminary data.</text>
</comment>
<dbReference type="InterPro" id="IPR000727">
    <property type="entry name" value="T_SNARE_dom"/>
</dbReference>
<dbReference type="InterPro" id="IPR010989">
    <property type="entry name" value="SNARE"/>
</dbReference>
<gene>
    <name evidence="6" type="ORF">F1559_004142</name>
</gene>
<dbReference type="GO" id="GO:0005484">
    <property type="term" value="F:SNAP receptor activity"/>
    <property type="evidence" value="ECO:0007669"/>
    <property type="project" value="TreeGrafter"/>
</dbReference>
<dbReference type="SUPFAM" id="SSF47661">
    <property type="entry name" value="t-snare proteins"/>
    <property type="match status" value="1"/>
</dbReference>
<dbReference type="GO" id="GO:0006906">
    <property type="term" value="P:vesicle fusion"/>
    <property type="evidence" value="ECO:0007669"/>
    <property type="project" value="TreeGrafter"/>
</dbReference>
<accession>A0A7J7ILL3</accession>
<keyword evidence="4" id="KW-0812">Transmembrane</keyword>
<feature type="domain" description="T-SNARE coiled-coil homology" evidence="5">
    <location>
        <begin position="238"/>
        <end position="286"/>
    </location>
</feature>
<reference evidence="6 7" key="1">
    <citation type="journal article" date="2020" name="J. Phycol.">
        <title>Comparative genome analysis reveals Cyanidiococcus gen. nov., a new extremophilic red algal genus sister to Cyanidioschyzon (Cyanidioschyzonaceae, Rhodophyta).</title>
        <authorList>
            <person name="Liu S.-L."/>
            <person name="Chiang Y.-R."/>
            <person name="Yoon H.S."/>
            <person name="Fu H.-Y."/>
        </authorList>
    </citation>
    <scope>NUCLEOTIDE SEQUENCE [LARGE SCALE GENOMIC DNA]</scope>
    <source>
        <strain evidence="6 7">THAL066</strain>
    </source>
</reference>
<dbReference type="EMBL" id="VWRR01000005">
    <property type="protein sequence ID" value="KAF6003938.1"/>
    <property type="molecule type" value="Genomic_DNA"/>
</dbReference>
<dbReference type="PANTHER" id="PTHR19957">
    <property type="entry name" value="SYNTAXIN"/>
    <property type="match status" value="1"/>
</dbReference>
<protein>
    <recommendedName>
        <fullName evidence="5">t-SNARE coiled-coil homology domain-containing protein</fullName>
    </recommendedName>
</protein>
<feature type="coiled-coil region" evidence="2">
    <location>
        <begin position="48"/>
        <end position="75"/>
    </location>
</feature>
<comment type="similarity">
    <text evidence="1">Belongs to the syntaxin family.</text>
</comment>
<dbReference type="GO" id="GO:0000149">
    <property type="term" value="F:SNARE binding"/>
    <property type="evidence" value="ECO:0007669"/>
    <property type="project" value="TreeGrafter"/>
</dbReference>
<feature type="region of interest" description="Disordered" evidence="3">
    <location>
        <begin position="1"/>
        <end position="33"/>
    </location>
</feature>
<keyword evidence="2" id="KW-0175">Coiled coil</keyword>
<keyword evidence="7" id="KW-1185">Reference proteome</keyword>
<dbReference type="PANTHER" id="PTHR19957:SF38">
    <property type="entry name" value="LD27581P"/>
    <property type="match status" value="1"/>
</dbReference>
<evidence type="ECO:0000259" key="5">
    <source>
        <dbReference type="PROSITE" id="PS50192"/>
    </source>
</evidence>
<feature type="coiled-coil region" evidence="2">
    <location>
        <begin position="117"/>
        <end position="144"/>
    </location>
</feature>
<dbReference type="Proteomes" id="UP000530660">
    <property type="component" value="Unassembled WGS sequence"/>
</dbReference>
<dbReference type="InterPro" id="IPR045242">
    <property type="entry name" value="Syntaxin"/>
</dbReference>
<dbReference type="GO" id="GO:0012505">
    <property type="term" value="C:endomembrane system"/>
    <property type="evidence" value="ECO:0007669"/>
    <property type="project" value="TreeGrafter"/>
</dbReference>
<feature type="compositionally biased region" description="Polar residues" evidence="3">
    <location>
        <begin position="1"/>
        <end position="10"/>
    </location>
</feature>
<dbReference type="OrthoDB" id="10489865at2759"/>
<evidence type="ECO:0000256" key="1">
    <source>
        <dbReference type="ARBA" id="ARBA00009063"/>
    </source>
</evidence>
<sequence length="331" mass="37046">MADSSASSAVQRRERLAGELVSTGSKDVAESGQSVPNADWFGTMTERLQDWDRRLNRLRRLCALLESEGEQARSELWALAASTEQLANAIRSELDGLTPEREKALLVTAQPGGILRLRKLRRDVERLSREHASVCELMQDLESEVSEWGLEAAAEPAIPSRSRSGAVKSAFASHAPERQSAQEIEVATSTASESVVAKDGVYGTFAAGQGRSSTQAMTSALETGTALQQARLDAQYAEHDLQERQTLLQRIQSGVQQAHTVFRELASITESQQQPLNDIEARTQQVRGEQELTALEWERYVRRRRSRRRFCFWFSIWATLVLLFAIYVFLH</sequence>
<organism evidence="6 7">
    <name type="scientific">Cyanidiococcus yangmingshanensis</name>
    <dbReference type="NCBI Taxonomy" id="2690220"/>
    <lineage>
        <taxon>Eukaryota</taxon>
        <taxon>Rhodophyta</taxon>
        <taxon>Bangiophyceae</taxon>
        <taxon>Cyanidiales</taxon>
        <taxon>Cyanidiaceae</taxon>
        <taxon>Cyanidiococcus</taxon>
    </lineage>
</organism>